<name>A0A0G4GKT9_VITBC</name>
<evidence type="ECO:0000256" key="8">
    <source>
        <dbReference type="SAM" id="Phobius"/>
    </source>
</evidence>
<dbReference type="Pfam" id="PF00209">
    <property type="entry name" value="SNF"/>
    <property type="match status" value="1"/>
</dbReference>
<organism evidence="9 10">
    <name type="scientific">Vitrella brassicaformis (strain CCMP3155)</name>
    <dbReference type="NCBI Taxonomy" id="1169540"/>
    <lineage>
        <taxon>Eukaryota</taxon>
        <taxon>Sar</taxon>
        <taxon>Alveolata</taxon>
        <taxon>Colpodellida</taxon>
        <taxon>Vitrellaceae</taxon>
        <taxon>Vitrella</taxon>
    </lineage>
</organism>
<feature type="transmembrane region" description="Helical" evidence="8">
    <location>
        <begin position="396"/>
        <end position="422"/>
    </location>
</feature>
<dbReference type="GO" id="GO:0015293">
    <property type="term" value="F:symporter activity"/>
    <property type="evidence" value="ECO:0007669"/>
    <property type="project" value="UniProtKB-KW"/>
</dbReference>
<evidence type="ECO:0000313" key="9">
    <source>
        <dbReference type="EMBL" id="CEM30635.1"/>
    </source>
</evidence>
<dbReference type="AlphaFoldDB" id="A0A0G4GKT9"/>
<dbReference type="GO" id="GO:0005886">
    <property type="term" value="C:plasma membrane"/>
    <property type="evidence" value="ECO:0007669"/>
    <property type="project" value="TreeGrafter"/>
</dbReference>
<dbReference type="Proteomes" id="UP000041254">
    <property type="component" value="Unassembled WGS sequence"/>
</dbReference>
<proteinExistence type="inferred from homology"/>
<dbReference type="PhylomeDB" id="A0A0G4GKT9"/>
<dbReference type="SUPFAM" id="SSF161070">
    <property type="entry name" value="SNF-like"/>
    <property type="match status" value="1"/>
</dbReference>
<dbReference type="GO" id="GO:0035725">
    <property type="term" value="P:sodium ion transmembrane transport"/>
    <property type="evidence" value="ECO:0007669"/>
    <property type="project" value="TreeGrafter"/>
</dbReference>
<dbReference type="STRING" id="1169540.A0A0G4GKT9"/>
<evidence type="ECO:0000256" key="7">
    <source>
        <dbReference type="SAM" id="MobiDB-lite"/>
    </source>
</evidence>
<keyword evidence="5 8" id="KW-0472">Membrane</keyword>
<accession>A0A0G4GKT9</accession>
<gene>
    <name evidence="9" type="ORF">Vbra_3359</name>
</gene>
<evidence type="ECO:0000256" key="6">
    <source>
        <dbReference type="RuleBase" id="RU003732"/>
    </source>
</evidence>
<feature type="region of interest" description="Disordered" evidence="7">
    <location>
        <begin position="1"/>
        <end position="47"/>
    </location>
</feature>
<dbReference type="PANTHER" id="PTHR11616">
    <property type="entry name" value="SODIUM/CHLORIDE DEPENDENT TRANSPORTER"/>
    <property type="match status" value="1"/>
</dbReference>
<dbReference type="OrthoDB" id="6581954at2759"/>
<feature type="transmembrane region" description="Helical" evidence="8">
    <location>
        <begin position="142"/>
        <end position="160"/>
    </location>
</feature>
<dbReference type="InterPro" id="IPR000175">
    <property type="entry name" value="Na/ntran_symport"/>
</dbReference>
<feature type="transmembrane region" description="Helical" evidence="8">
    <location>
        <begin position="359"/>
        <end position="384"/>
    </location>
</feature>
<dbReference type="PROSITE" id="PS00610">
    <property type="entry name" value="NA_NEUROTRAN_SYMP_1"/>
    <property type="match status" value="1"/>
</dbReference>
<reference evidence="9 10" key="1">
    <citation type="submission" date="2014-11" db="EMBL/GenBank/DDBJ databases">
        <authorList>
            <person name="Zhu J."/>
            <person name="Qi W."/>
            <person name="Song R."/>
        </authorList>
    </citation>
    <scope>NUCLEOTIDE SEQUENCE [LARGE SCALE GENOMIC DNA]</scope>
</reference>
<dbReference type="EMBL" id="CDMY01000699">
    <property type="protein sequence ID" value="CEM30635.1"/>
    <property type="molecule type" value="Genomic_DNA"/>
</dbReference>
<evidence type="ECO:0000256" key="1">
    <source>
        <dbReference type="ARBA" id="ARBA00004141"/>
    </source>
</evidence>
<dbReference type="OMA" id="KRWKYAG"/>
<feature type="transmembrane region" description="Helical" evidence="8">
    <location>
        <begin position="172"/>
        <end position="193"/>
    </location>
</feature>
<dbReference type="InParanoid" id="A0A0G4GKT9"/>
<protein>
    <recommendedName>
        <fullName evidence="6">Transporter</fullName>
    </recommendedName>
</protein>
<keyword evidence="4 8" id="KW-1133">Transmembrane helix</keyword>
<dbReference type="InterPro" id="IPR037272">
    <property type="entry name" value="SNS_sf"/>
</dbReference>
<keyword evidence="10" id="KW-1185">Reference proteome</keyword>
<comment type="similarity">
    <text evidence="6">Belongs to the sodium:neurotransmitter symporter (SNF) (TC 2.A.22) family.</text>
</comment>
<feature type="transmembrane region" description="Helical" evidence="8">
    <location>
        <begin position="281"/>
        <end position="302"/>
    </location>
</feature>
<dbReference type="PROSITE" id="PS50267">
    <property type="entry name" value="NA_NEUROTRAN_SYMP_3"/>
    <property type="match status" value="1"/>
</dbReference>
<sequence>MASAAFESQAADLPDSEENHNGVTSSASTASTPPNHDHTDGPGPRVVDALVDLDHKDQQHRFPPSAHQWRTRRRAYSLTDADRERMAEVRAAQWQQAYMEENKHLALLPAFNRLSTIAMMVEAKEGTGRHRKRPKWSSKTEYMLSCISFAVGLGNLWRFPYLCYENGGGAFLVPYFVALLLLGMPMFLLELAMGQKLQMGHVRVWRSVHSKLSGLGVASAILSGICALYYNIIITWAIYFFIHSFSPVLPWTEGGVDAADSAKKFWLEEALRQAPDMNGGGGWGISPLMIACLTIAWLMVYFCIFRGISSTGKVVYFTALFPYVVLAILFVRGVTLPGAVEGIKYYLKPDLTRLANFRVWSIAGSQIFFSIGISWGSLINFASFNSQKNNIFMDTLIVCIVNCGTSLFAGFVVFSVLGYMAFKTGLPIDEVARAGSGLAFVVYPAGLGTMNHAFVFSILFFLMLICLVRI</sequence>
<feature type="transmembrane region" description="Helical" evidence="8">
    <location>
        <begin position="214"/>
        <end position="242"/>
    </location>
</feature>
<dbReference type="PRINTS" id="PR00176">
    <property type="entry name" value="NANEUSMPORT"/>
</dbReference>
<evidence type="ECO:0000256" key="2">
    <source>
        <dbReference type="ARBA" id="ARBA00022448"/>
    </source>
</evidence>
<keyword evidence="3 6" id="KW-0812">Transmembrane</keyword>
<feature type="transmembrane region" description="Helical" evidence="8">
    <location>
        <begin position="314"/>
        <end position="339"/>
    </location>
</feature>
<keyword evidence="6" id="KW-0769">Symport</keyword>
<evidence type="ECO:0000256" key="5">
    <source>
        <dbReference type="ARBA" id="ARBA00023136"/>
    </source>
</evidence>
<comment type="subcellular location">
    <subcellularLocation>
        <location evidence="1">Membrane</location>
        <topology evidence="1">Multi-pass membrane protein</topology>
    </subcellularLocation>
</comment>
<dbReference type="GO" id="GO:0006865">
    <property type="term" value="P:amino acid transport"/>
    <property type="evidence" value="ECO:0007669"/>
    <property type="project" value="TreeGrafter"/>
</dbReference>
<dbReference type="VEuPathDB" id="CryptoDB:Vbra_3359"/>
<feature type="transmembrane region" description="Helical" evidence="8">
    <location>
        <begin position="442"/>
        <end position="468"/>
    </location>
</feature>
<evidence type="ECO:0000256" key="4">
    <source>
        <dbReference type="ARBA" id="ARBA00022989"/>
    </source>
</evidence>
<dbReference type="PANTHER" id="PTHR11616:SF240">
    <property type="entry name" value="BLOATED TUBULES, ISOFORM B-RELATED"/>
    <property type="match status" value="1"/>
</dbReference>
<keyword evidence="2 6" id="KW-0813">Transport</keyword>
<evidence type="ECO:0000256" key="3">
    <source>
        <dbReference type="ARBA" id="ARBA00022692"/>
    </source>
</evidence>
<evidence type="ECO:0000313" key="10">
    <source>
        <dbReference type="Proteomes" id="UP000041254"/>
    </source>
</evidence>